<dbReference type="SMART" id="SM00387">
    <property type="entry name" value="HATPase_c"/>
    <property type="match status" value="1"/>
</dbReference>
<dbReference type="GO" id="GO:0005886">
    <property type="term" value="C:plasma membrane"/>
    <property type="evidence" value="ECO:0007669"/>
    <property type="project" value="TreeGrafter"/>
</dbReference>
<keyword evidence="9 13" id="KW-1133">Transmembrane helix</keyword>
<dbReference type="STRING" id="254161.SAMN05216256_101246"/>
<dbReference type="CDD" id="cd00082">
    <property type="entry name" value="HisKA"/>
    <property type="match status" value="1"/>
</dbReference>
<keyword evidence="5 11" id="KW-0597">Phosphoprotein</keyword>
<dbReference type="GO" id="GO:0000155">
    <property type="term" value="F:phosphorelay sensor kinase activity"/>
    <property type="evidence" value="ECO:0007669"/>
    <property type="project" value="InterPro"/>
</dbReference>
<comment type="subcellular location">
    <subcellularLocation>
        <location evidence="2">Membrane</location>
        <topology evidence="2">Multi-pass membrane protein</topology>
    </subcellularLocation>
</comment>
<name>A0A1S8DLS3_9GAMM</name>
<feature type="transmembrane region" description="Helical" evidence="13">
    <location>
        <begin position="414"/>
        <end position="438"/>
    </location>
</feature>
<feature type="transmembrane region" description="Helical" evidence="13">
    <location>
        <begin position="494"/>
        <end position="516"/>
    </location>
</feature>
<feature type="transmembrane region" description="Helical" evidence="13">
    <location>
        <begin position="206"/>
        <end position="225"/>
    </location>
</feature>
<dbReference type="GO" id="GO:0022857">
    <property type="term" value="F:transmembrane transporter activity"/>
    <property type="evidence" value="ECO:0007669"/>
    <property type="project" value="InterPro"/>
</dbReference>
<dbReference type="EC" id="2.7.13.3" evidence="4"/>
<organism evidence="16 17">
    <name type="scientific">Halopseudomonas pachastrellae</name>
    <dbReference type="NCBI Taxonomy" id="254161"/>
    <lineage>
        <taxon>Bacteria</taxon>
        <taxon>Pseudomonadati</taxon>
        <taxon>Pseudomonadota</taxon>
        <taxon>Gammaproteobacteria</taxon>
        <taxon>Pseudomonadales</taxon>
        <taxon>Pseudomonadaceae</taxon>
        <taxon>Halopseudomonas</taxon>
    </lineage>
</organism>
<dbReference type="InterPro" id="IPR001789">
    <property type="entry name" value="Sig_transdc_resp-reg_receiver"/>
</dbReference>
<feature type="domain" description="Histidine kinase" evidence="14">
    <location>
        <begin position="810"/>
        <end position="1024"/>
    </location>
</feature>
<evidence type="ECO:0000256" key="7">
    <source>
        <dbReference type="ARBA" id="ARBA00022692"/>
    </source>
</evidence>
<evidence type="ECO:0000313" key="17">
    <source>
        <dbReference type="Proteomes" id="UP000242847"/>
    </source>
</evidence>
<dbReference type="CDD" id="cd00075">
    <property type="entry name" value="HATPase"/>
    <property type="match status" value="1"/>
</dbReference>
<dbReference type="InterPro" id="IPR038377">
    <property type="entry name" value="Na/Glc_symporter_sf"/>
</dbReference>
<reference evidence="16 17" key="1">
    <citation type="submission" date="2017-01" db="EMBL/GenBank/DDBJ databases">
        <title>Draft genome sequence of Pseudomonas pachastrellae type strain CCUG 46540T from a deep sea.</title>
        <authorList>
            <person name="Gomila M."/>
            <person name="Mulet M."/>
            <person name="Lalucat J."/>
            <person name="Garcia-Valdes E."/>
        </authorList>
    </citation>
    <scope>NUCLEOTIDE SEQUENCE [LARGE SCALE GENOMIC DNA]</scope>
    <source>
        <strain evidence="16 17">CCUG 46540</strain>
    </source>
</reference>
<dbReference type="CDD" id="cd00156">
    <property type="entry name" value="REC"/>
    <property type="match status" value="1"/>
</dbReference>
<dbReference type="InterPro" id="IPR001734">
    <property type="entry name" value="Na/solute_symporter"/>
</dbReference>
<evidence type="ECO:0000259" key="15">
    <source>
        <dbReference type="PROSITE" id="PS50110"/>
    </source>
</evidence>
<dbReference type="AlphaFoldDB" id="A0A1S8DLS3"/>
<dbReference type="InterPro" id="IPR011006">
    <property type="entry name" value="CheY-like_superfamily"/>
</dbReference>
<dbReference type="Gene3D" id="1.10.287.130">
    <property type="match status" value="1"/>
</dbReference>
<dbReference type="PROSITE" id="PS50109">
    <property type="entry name" value="HIS_KIN"/>
    <property type="match status" value="1"/>
</dbReference>
<dbReference type="EMBL" id="MUBC01000004">
    <property type="protein sequence ID" value="ONM45327.1"/>
    <property type="molecule type" value="Genomic_DNA"/>
</dbReference>
<dbReference type="SMART" id="SM00388">
    <property type="entry name" value="HisKA"/>
    <property type="match status" value="1"/>
</dbReference>
<dbReference type="Gene3D" id="1.20.1730.10">
    <property type="entry name" value="Sodium/glucose cotransporter"/>
    <property type="match status" value="1"/>
</dbReference>
<dbReference type="InterPro" id="IPR036890">
    <property type="entry name" value="HATPase_C_sf"/>
</dbReference>
<feature type="transmembrane region" description="Helical" evidence="13">
    <location>
        <begin position="450"/>
        <end position="474"/>
    </location>
</feature>
<dbReference type="CDD" id="cd00130">
    <property type="entry name" value="PAS"/>
    <property type="match status" value="1"/>
</dbReference>
<feature type="transmembrane region" description="Helical" evidence="13">
    <location>
        <begin position="245"/>
        <end position="265"/>
    </location>
</feature>
<sequence length="1168" mass="127553">MMLSGGLVALVFLLYMALLFVIAFWGDRNASVLKPRLRVWIYSLSLSVWCTSWTFFGSVGMATNQLWGFLPIYLGPLLLFLFGWRLYARMIAISKQENITSIADFIASRYGKSQGLGVIVSLLCLVAVLPYIALQLKGIVLGYSLLSSAPGSAVAPDSALGAEDTALVVTLVLALFTVLFGTRSLDVTEHHRGMMLAIAFEALVKLLAFLAVGLFVVFGLFGGAADLLTQARSAEVLQGYWQQETPVIGLLLQTSIAILAFICLPRQFQVAVVENSEPGDLRLARWVFPVYLLLAGLFVVPIALAGQMLLGGGLSPDSYVISLPLMQGNSTLAMAAFLGGASAASGMVIVAAIALSTMVSNDVVLPILLRNRVGPEHSYERFRGWLLNVRRTSILIILLLAYVVYRLIGSETSLASIGQVAFAAIGQLAPAMFGALFWKQANRTGVLAGLLVGIVLWLYLLVLPLVGAGLHWHTNQLPVIEAVRTAAASWGVDALTLVSVVSLVGNFLVFVVFSLFSRTRVLEHWQASRFVSQDAEPWIDGPGKVLLRVRVDDLLELASRFVGEDRAEAAFNQYAVRQGGGLHGSQTADSGWITLTERLLAGVLGASSARLVVKAAIEGRDMQFDDVVRIVDEASEVLQFNRGLLQGAIENISQGISVVDKSLRLVAWNRRYLEMFQYPEGLIAIGRPISDIILHNARRGLCGPGDPQMHVDKRIAWMQQGTPHRSERMFPDGSVIEIIGNPMPGGGFVMSFTDISAFREAEKALQESNESLERRVNERTRELSELNQALLQAQAQTERASQSKSRFLTAVSHDLMQPLNAARLFSASLAHQADMPAEVEELVRHLDSSLASAEELISDLLDISRLEAGRIVPELGDFALSELFDPLRIEFSALAVEHGIDLRIHSSRLRVRSDMRLLRRVLQNFLTNAFRYASAARVVLGVRHLPNAVRIEVWDQGPGIPQDKLQLIFEEFQRLDSHRTQAEKGLGLGLAIADGLCRVLGHDLSVRSWPGQGSVFSVTVPLATLPRVVRSRVSVPELPPQFEGAPVLCIDNEKNILAGMQSLLGRWQCRVAVARDRQEAQQVLDQGFVPELVLVDYHLDDGDTGTQVMLWLRERLGADLPGVVISADGRQDVLSEISLAGLSYLPKPVKPAALRALISRHVTLGSTG</sequence>
<feature type="transmembrane region" description="Helical" evidence="13">
    <location>
        <begin position="68"/>
        <end position="87"/>
    </location>
</feature>
<dbReference type="InterPro" id="IPR003594">
    <property type="entry name" value="HATPase_dom"/>
</dbReference>
<dbReference type="Proteomes" id="UP000242847">
    <property type="component" value="Unassembled WGS sequence"/>
</dbReference>
<dbReference type="InterPro" id="IPR005467">
    <property type="entry name" value="His_kinase_dom"/>
</dbReference>
<feature type="coiled-coil region" evidence="12">
    <location>
        <begin position="755"/>
        <end position="803"/>
    </location>
</feature>
<feature type="domain" description="Response regulatory" evidence="15">
    <location>
        <begin position="1046"/>
        <end position="1162"/>
    </location>
</feature>
<proteinExistence type="inferred from homology"/>
<evidence type="ECO:0000256" key="4">
    <source>
        <dbReference type="ARBA" id="ARBA00012438"/>
    </source>
</evidence>
<dbReference type="OrthoDB" id="9764438at2"/>
<feature type="modified residue" description="4-aspartylphosphate" evidence="11">
    <location>
        <position position="1096"/>
    </location>
</feature>
<feature type="transmembrane region" description="Helical" evidence="13">
    <location>
        <begin position="6"/>
        <end position="25"/>
    </location>
</feature>
<dbReference type="InterPro" id="IPR003661">
    <property type="entry name" value="HisK_dim/P_dom"/>
</dbReference>
<feature type="transmembrane region" description="Helical" evidence="13">
    <location>
        <begin position="389"/>
        <end position="408"/>
    </location>
</feature>
<dbReference type="GO" id="GO:0009927">
    <property type="term" value="F:histidine phosphotransfer kinase activity"/>
    <property type="evidence" value="ECO:0007669"/>
    <property type="project" value="TreeGrafter"/>
</dbReference>
<dbReference type="PROSITE" id="PS50283">
    <property type="entry name" value="NA_SOLUT_SYMP_3"/>
    <property type="match status" value="1"/>
</dbReference>
<dbReference type="PANTHER" id="PTHR43047:SF9">
    <property type="entry name" value="HISTIDINE KINASE"/>
    <property type="match status" value="1"/>
</dbReference>
<keyword evidence="7 13" id="KW-0812">Transmembrane</keyword>
<evidence type="ECO:0000256" key="12">
    <source>
        <dbReference type="SAM" id="Coils"/>
    </source>
</evidence>
<evidence type="ECO:0000256" key="8">
    <source>
        <dbReference type="ARBA" id="ARBA00022777"/>
    </source>
</evidence>
<evidence type="ECO:0000256" key="9">
    <source>
        <dbReference type="ARBA" id="ARBA00022989"/>
    </source>
</evidence>
<dbReference type="SMART" id="SM00448">
    <property type="entry name" value="REC"/>
    <property type="match status" value="1"/>
</dbReference>
<dbReference type="InterPro" id="IPR000014">
    <property type="entry name" value="PAS"/>
</dbReference>
<dbReference type="Pfam" id="PF12860">
    <property type="entry name" value="PAS_7"/>
    <property type="match status" value="1"/>
</dbReference>
<dbReference type="SUPFAM" id="SSF55785">
    <property type="entry name" value="PYP-like sensor domain (PAS domain)"/>
    <property type="match status" value="1"/>
</dbReference>
<comment type="catalytic activity">
    <reaction evidence="1">
        <text>ATP + protein L-histidine = ADP + protein N-phospho-L-histidine.</text>
        <dbReference type="EC" id="2.7.13.3"/>
    </reaction>
</comment>
<evidence type="ECO:0000313" key="16">
    <source>
        <dbReference type="EMBL" id="ONM45327.1"/>
    </source>
</evidence>
<protein>
    <recommendedName>
        <fullName evidence="4">histidine kinase</fullName>
        <ecNumber evidence="4">2.7.13.3</ecNumber>
    </recommendedName>
</protein>
<dbReference type="PROSITE" id="PS50110">
    <property type="entry name" value="RESPONSE_REGULATORY"/>
    <property type="match status" value="1"/>
</dbReference>
<feature type="transmembrane region" description="Helical" evidence="13">
    <location>
        <begin position="330"/>
        <end position="355"/>
    </location>
</feature>
<keyword evidence="6" id="KW-0808">Transferase</keyword>
<evidence type="ECO:0000256" key="5">
    <source>
        <dbReference type="ARBA" id="ARBA00022553"/>
    </source>
</evidence>
<evidence type="ECO:0000256" key="6">
    <source>
        <dbReference type="ARBA" id="ARBA00022679"/>
    </source>
</evidence>
<comment type="caution">
    <text evidence="16">The sequence shown here is derived from an EMBL/GenBank/DDBJ whole genome shotgun (WGS) entry which is preliminary data.</text>
</comment>
<comment type="similarity">
    <text evidence="3">Belongs to the sodium:solute symporter (SSF) (TC 2.A.21) family.</text>
</comment>
<dbReference type="Pfam" id="PF00072">
    <property type="entry name" value="Response_reg"/>
    <property type="match status" value="1"/>
</dbReference>
<evidence type="ECO:0000256" key="2">
    <source>
        <dbReference type="ARBA" id="ARBA00004141"/>
    </source>
</evidence>
<dbReference type="SUPFAM" id="SSF52172">
    <property type="entry name" value="CheY-like"/>
    <property type="match status" value="1"/>
</dbReference>
<feature type="transmembrane region" description="Helical" evidence="13">
    <location>
        <begin position="166"/>
        <end position="185"/>
    </location>
</feature>
<dbReference type="Gene3D" id="3.30.565.10">
    <property type="entry name" value="Histidine kinase-like ATPase, C-terminal domain"/>
    <property type="match status" value="1"/>
</dbReference>
<evidence type="ECO:0000256" key="10">
    <source>
        <dbReference type="ARBA" id="ARBA00023136"/>
    </source>
</evidence>
<dbReference type="FunFam" id="1.10.287.130:FF:000063">
    <property type="entry name" value="Hybrid sensor histidine kinase/response regulator"/>
    <property type="match status" value="1"/>
</dbReference>
<evidence type="ECO:0000259" key="14">
    <source>
        <dbReference type="PROSITE" id="PS50109"/>
    </source>
</evidence>
<dbReference type="Gene3D" id="3.30.450.20">
    <property type="entry name" value="PAS domain"/>
    <property type="match status" value="1"/>
</dbReference>
<evidence type="ECO:0000256" key="11">
    <source>
        <dbReference type="PROSITE-ProRule" id="PRU00169"/>
    </source>
</evidence>
<dbReference type="SUPFAM" id="SSF55874">
    <property type="entry name" value="ATPase domain of HSP90 chaperone/DNA topoisomerase II/histidine kinase"/>
    <property type="match status" value="1"/>
</dbReference>
<feature type="transmembrane region" description="Helical" evidence="13">
    <location>
        <begin position="37"/>
        <end position="56"/>
    </location>
</feature>
<evidence type="ECO:0000256" key="1">
    <source>
        <dbReference type="ARBA" id="ARBA00000085"/>
    </source>
</evidence>
<feature type="transmembrane region" description="Helical" evidence="13">
    <location>
        <begin position="116"/>
        <end position="146"/>
    </location>
</feature>
<gene>
    <name evidence="16" type="ORF">BXT89_02575</name>
</gene>
<dbReference type="InterPro" id="IPR036097">
    <property type="entry name" value="HisK_dim/P_sf"/>
</dbReference>
<dbReference type="CDD" id="cd10322">
    <property type="entry name" value="SLC5sbd"/>
    <property type="match status" value="1"/>
</dbReference>
<keyword evidence="10 13" id="KW-0472">Membrane</keyword>
<evidence type="ECO:0000256" key="3">
    <source>
        <dbReference type="ARBA" id="ARBA00006434"/>
    </source>
</evidence>
<dbReference type="RefSeq" id="WP_083724384.1">
    <property type="nucleotide sequence ID" value="NZ_FOUD01000001.1"/>
</dbReference>
<dbReference type="InterPro" id="IPR004358">
    <property type="entry name" value="Sig_transdc_His_kin-like_C"/>
</dbReference>
<dbReference type="Gene3D" id="3.40.50.2300">
    <property type="match status" value="1"/>
</dbReference>
<keyword evidence="12" id="KW-0175">Coiled coil</keyword>
<dbReference type="SUPFAM" id="SSF47384">
    <property type="entry name" value="Homodimeric domain of signal transducing histidine kinase"/>
    <property type="match status" value="1"/>
</dbReference>
<dbReference type="PRINTS" id="PR00344">
    <property type="entry name" value="BCTRLSENSOR"/>
</dbReference>
<feature type="transmembrane region" description="Helical" evidence="13">
    <location>
        <begin position="286"/>
        <end position="310"/>
    </location>
</feature>
<dbReference type="Pfam" id="PF00512">
    <property type="entry name" value="HisKA"/>
    <property type="match status" value="1"/>
</dbReference>
<keyword evidence="8 16" id="KW-0418">Kinase</keyword>
<dbReference type="NCBIfam" id="NF041832">
    <property type="entry name" value="near_NosP_CTERM"/>
    <property type="match status" value="1"/>
</dbReference>
<dbReference type="PANTHER" id="PTHR43047">
    <property type="entry name" value="TWO-COMPONENT HISTIDINE PROTEIN KINASE"/>
    <property type="match status" value="1"/>
</dbReference>
<dbReference type="Pfam" id="PF02518">
    <property type="entry name" value="HATPase_c"/>
    <property type="match status" value="1"/>
</dbReference>
<dbReference type="InterPro" id="IPR035965">
    <property type="entry name" value="PAS-like_dom_sf"/>
</dbReference>
<dbReference type="FunFam" id="3.30.565.10:FF:000049">
    <property type="entry name" value="Two-component sensor histidine kinase"/>
    <property type="match status" value="1"/>
</dbReference>
<accession>A0A1S8DLS3</accession>
<keyword evidence="17" id="KW-1185">Reference proteome</keyword>
<evidence type="ECO:0000256" key="13">
    <source>
        <dbReference type="SAM" id="Phobius"/>
    </source>
</evidence>